<name>A0A6C0EAM8_9ZZZZ</name>
<feature type="region of interest" description="Disordered" evidence="1">
    <location>
        <begin position="551"/>
        <end position="574"/>
    </location>
</feature>
<evidence type="ECO:0000313" key="2">
    <source>
        <dbReference type="EMBL" id="QHT25443.1"/>
    </source>
</evidence>
<dbReference type="AlphaFoldDB" id="A0A6C0EAM8"/>
<protein>
    <submittedName>
        <fullName evidence="2">Uncharacterized protein</fullName>
    </submittedName>
</protein>
<accession>A0A6C0EAM8</accession>
<feature type="compositionally biased region" description="Polar residues" evidence="1">
    <location>
        <begin position="553"/>
        <end position="573"/>
    </location>
</feature>
<dbReference type="EMBL" id="MN739767">
    <property type="protein sequence ID" value="QHT25443.1"/>
    <property type="molecule type" value="Genomic_DNA"/>
</dbReference>
<reference evidence="2" key="1">
    <citation type="journal article" date="2020" name="Nature">
        <title>Giant virus diversity and host interactions through global metagenomics.</title>
        <authorList>
            <person name="Schulz F."/>
            <person name="Roux S."/>
            <person name="Paez-Espino D."/>
            <person name="Jungbluth S."/>
            <person name="Walsh D.A."/>
            <person name="Denef V.J."/>
            <person name="McMahon K.D."/>
            <person name="Konstantinidis K.T."/>
            <person name="Eloe-Fadrosh E.A."/>
            <person name="Kyrpides N.C."/>
            <person name="Woyke T."/>
        </authorList>
    </citation>
    <scope>NUCLEOTIDE SEQUENCE</scope>
    <source>
        <strain evidence="2">GVMAG-M-3300023179-152</strain>
    </source>
</reference>
<sequence length="868" mass="100305">MDLKQRKLTRSEWETIEQPVSTEEKQILQLIKSGYADVNIRSNETQSMYSFVKIEQTAETEYFLYKNYFDDTIQSIISKYGKKSPIETYNNTLIKGGGELKTLKSADSIRIQNLDANIQSNKNVIFEFLLLDLAKDLLKNIYKRYNKYAFYLYTILQLKKASIRNINQYVMKFIDFVIEYANSLTKTSEIISNAYEFIEKNPYLLKYEDRTLFKHQKELFSLCQPQQQTETQSFNPKLILYTAPTGTGKTLSPIGLSEGYRIIFVCVARHIGLALAKSAISMEKKVAFAFGCETASDIRLHYFSAINYTKNRRSGGIGKVDNSVGDNVEIMICDVQSYITAMHYMLAFNPAEKIVTYWDEPTITMDYEEHELHEIIHNNWTNNKIPTMVLSCATLPSSDEILSVFDDFRNKFDNATIHIITSYDCRKSIPILNKEGYCVLPHYLYSEYRDLMRCTDFCKENKTLLRYFDLREIIRFVEYVNDNNFVDENYLIDSYFCGKITDITMNSLKEYYLDLLLHIDNENWNNIYKYMVSSRKRKFLQSKSTSIEKSKSVDTNNSMAKTGNSITRTNSVGNVPDKNLAQSSAASGILLTTADAYTLTDGPTIFLASDINKIGTFYIQQSNIAPSVFQNILSKIVKNGEIINKIEELERHIEAKETKKTTDDSDSKKGKTELSRESGRLCEESEKMADEINKLRKEIRLISLDPMYSPNTRPHQQIWTPDGVVRENVFVSNIDETMVKTIMTLNIENNLKVLLLLGIGMFVENQAQNTQYMEIMKQLADEQRLFIILASTDYIYGTNYQFSHGFIGKDLTNMTQQKILQSMGRIGRNNIQQDYTIRFRDDDMILRLFNKPEINLEAMNMSKLLCSN</sequence>
<proteinExistence type="predicted"/>
<evidence type="ECO:0000256" key="1">
    <source>
        <dbReference type="SAM" id="MobiDB-lite"/>
    </source>
</evidence>
<feature type="region of interest" description="Disordered" evidence="1">
    <location>
        <begin position="657"/>
        <end position="681"/>
    </location>
</feature>
<organism evidence="2">
    <name type="scientific">viral metagenome</name>
    <dbReference type="NCBI Taxonomy" id="1070528"/>
    <lineage>
        <taxon>unclassified sequences</taxon>
        <taxon>metagenomes</taxon>
        <taxon>organismal metagenomes</taxon>
    </lineage>
</organism>